<dbReference type="GO" id="GO:0007165">
    <property type="term" value="P:signal transduction"/>
    <property type="evidence" value="ECO:0007669"/>
    <property type="project" value="InterPro"/>
</dbReference>
<feature type="domain" description="TIR" evidence="2">
    <location>
        <begin position="10"/>
        <end position="142"/>
    </location>
</feature>
<dbReference type="Gene3D" id="3.40.50.10140">
    <property type="entry name" value="Toll/interleukin-1 receptor homology (TIR) domain"/>
    <property type="match status" value="1"/>
</dbReference>
<dbReference type="PANTHER" id="PTHR32009">
    <property type="entry name" value="TMV RESISTANCE PROTEIN N-LIKE"/>
    <property type="match status" value="1"/>
</dbReference>
<dbReference type="EMBL" id="PKPP01009276">
    <property type="protein sequence ID" value="PWA48642.1"/>
    <property type="molecule type" value="Genomic_DNA"/>
</dbReference>
<dbReference type="InterPro" id="IPR035897">
    <property type="entry name" value="Toll_tir_struct_dom_sf"/>
</dbReference>
<evidence type="ECO:0000313" key="4">
    <source>
        <dbReference type="EMBL" id="PWA67668.1"/>
    </source>
</evidence>
<dbReference type="OrthoDB" id="6160824at2759"/>
<dbReference type="SMART" id="SM00255">
    <property type="entry name" value="TIR"/>
    <property type="match status" value="1"/>
</dbReference>
<keyword evidence="5" id="KW-1185">Reference proteome</keyword>
<organism evidence="4 5">
    <name type="scientific">Artemisia annua</name>
    <name type="common">Sweet wormwood</name>
    <dbReference type="NCBI Taxonomy" id="35608"/>
    <lineage>
        <taxon>Eukaryota</taxon>
        <taxon>Viridiplantae</taxon>
        <taxon>Streptophyta</taxon>
        <taxon>Embryophyta</taxon>
        <taxon>Tracheophyta</taxon>
        <taxon>Spermatophyta</taxon>
        <taxon>Magnoliopsida</taxon>
        <taxon>eudicotyledons</taxon>
        <taxon>Gunneridae</taxon>
        <taxon>Pentapetalae</taxon>
        <taxon>asterids</taxon>
        <taxon>campanulids</taxon>
        <taxon>Asterales</taxon>
        <taxon>Asteraceae</taxon>
        <taxon>Asteroideae</taxon>
        <taxon>Anthemideae</taxon>
        <taxon>Artemisiinae</taxon>
        <taxon>Artemisia</taxon>
    </lineage>
</organism>
<dbReference type="AlphaFoldDB" id="A0A2U1N2E1"/>
<evidence type="ECO:0000256" key="1">
    <source>
        <dbReference type="ARBA" id="ARBA00023027"/>
    </source>
</evidence>
<dbReference type="STRING" id="35608.A0A2U1N2E1"/>
<evidence type="ECO:0000259" key="2">
    <source>
        <dbReference type="PROSITE" id="PS50104"/>
    </source>
</evidence>
<keyword evidence="4" id="KW-0675">Receptor</keyword>
<gene>
    <name evidence="4" type="ORF">CTI12_AA315990</name>
    <name evidence="3" type="ORF">CTI12_AA488100</name>
</gene>
<dbReference type="InterPro" id="IPR000157">
    <property type="entry name" value="TIR_dom"/>
</dbReference>
<dbReference type="Proteomes" id="UP000245207">
    <property type="component" value="Unassembled WGS sequence"/>
</dbReference>
<comment type="caution">
    <text evidence="4">The sequence shown here is derived from an EMBL/GenBank/DDBJ whole genome shotgun (WGS) entry which is preliminary data.</text>
</comment>
<dbReference type="SUPFAM" id="SSF52200">
    <property type="entry name" value="Toll/Interleukin receptor TIR domain"/>
    <property type="match status" value="1"/>
</dbReference>
<evidence type="ECO:0000313" key="5">
    <source>
        <dbReference type="Proteomes" id="UP000245207"/>
    </source>
</evidence>
<name>A0A2U1N2E1_ARTAN</name>
<dbReference type="PROSITE" id="PS50104">
    <property type="entry name" value="TIR"/>
    <property type="match status" value="1"/>
</dbReference>
<proteinExistence type="predicted"/>
<evidence type="ECO:0000313" key="3">
    <source>
        <dbReference type="EMBL" id="PWA48642.1"/>
    </source>
</evidence>
<dbReference type="Pfam" id="PF01582">
    <property type="entry name" value="TIR"/>
    <property type="match status" value="1"/>
</dbReference>
<dbReference type="EMBL" id="PKPP01003788">
    <property type="protein sequence ID" value="PWA67668.1"/>
    <property type="molecule type" value="Genomic_DNA"/>
</dbReference>
<sequence>MPSSSSSRSYSHDVFLSFRGEDTRKKFVDHLYKALIDRLIRTYKDDITLPRGESVGPALLEAIEESKFAVIVFTKNYADSSWCLDELVHIMKCMADPERRLLVIPIFYDVEPTEVRKQKGEFGEAFAKRTKTSVWRKLFAKQEKTKSWKDALVAASNISGWEPKTVANG</sequence>
<reference evidence="4 5" key="1">
    <citation type="journal article" date="2018" name="Mol. Plant">
        <title>The genome of Artemisia annua provides insight into the evolution of Asteraceae family and artemisinin biosynthesis.</title>
        <authorList>
            <person name="Shen Q."/>
            <person name="Zhang L."/>
            <person name="Liao Z."/>
            <person name="Wang S."/>
            <person name="Yan T."/>
            <person name="Shi P."/>
            <person name="Liu M."/>
            <person name="Fu X."/>
            <person name="Pan Q."/>
            <person name="Wang Y."/>
            <person name="Lv Z."/>
            <person name="Lu X."/>
            <person name="Zhang F."/>
            <person name="Jiang W."/>
            <person name="Ma Y."/>
            <person name="Chen M."/>
            <person name="Hao X."/>
            <person name="Li L."/>
            <person name="Tang Y."/>
            <person name="Lv G."/>
            <person name="Zhou Y."/>
            <person name="Sun X."/>
            <person name="Brodelius P.E."/>
            <person name="Rose J.K.C."/>
            <person name="Tang K."/>
        </authorList>
    </citation>
    <scope>NUCLEOTIDE SEQUENCE [LARGE SCALE GENOMIC DNA]</scope>
    <source>
        <strain evidence="5">cv. Huhao1</strain>
        <tissue evidence="4">Leaf</tissue>
    </source>
</reference>
<dbReference type="PANTHER" id="PTHR32009:SF109">
    <property type="entry name" value="TOLL-INTERLEUKIN-RESISTANCE (TIR) DOMAIN FAMILY PROTEIN"/>
    <property type="match status" value="1"/>
</dbReference>
<dbReference type="FunFam" id="3.40.50.10140:FF:000007">
    <property type="entry name" value="Disease resistance protein (TIR-NBS-LRR class)"/>
    <property type="match status" value="1"/>
</dbReference>
<keyword evidence="1" id="KW-0520">NAD</keyword>
<accession>A0A2U1N2E1</accession>
<protein>
    <submittedName>
        <fullName evidence="4">Toll/interleukin-1 receptor (TIR) domain-containing protein</fullName>
    </submittedName>
</protein>